<accession>A0A0A9GDL5</accession>
<proteinExistence type="predicted"/>
<sequence length="45" mass="5244">MGFVQHRSHVTLYNARPTGYCRKICRCSSNGIFLLNCLCIYYQRG</sequence>
<name>A0A0A9GDL5_ARUDO</name>
<evidence type="ECO:0000313" key="1">
    <source>
        <dbReference type="EMBL" id="JAE23160.1"/>
    </source>
</evidence>
<reference evidence="1" key="2">
    <citation type="journal article" date="2015" name="Data Brief">
        <title>Shoot transcriptome of the giant reed, Arundo donax.</title>
        <authorList>
            <person name="Barrero R.A."/>
            <person name="Guerrero F.D."/>
            <person name="Moolhuijzen P."/>
            <person name="Goolsby J.A."/>
            <person name="Tidwell J."/>
            <person name="Bellgard S.E."/>
            <person name="Bellgard M.I."/>
        </authorList>
    </citation>
    <scope>NUCLEOTIDE SEQUENCE</scope>
    <source>
        <tissue evidence="1">Shoot tissue taken approximately 20 cm above the soil surface</tissue>
    </source>
</reference>
<protein>
    <submittedName>
        <fullName evidence="1">TOR</fullName>
    </submittedName>
</protein>
<dbReference type="AlphaFoldDB" id="A0A0A9GDL5"/>
<dbReference type="EMBL" id="GBRH01174736">
    <property type="protein sequence ID" value="JAE23160.1"/>
    <property type="molecule type" value="Transcribed_RNA"/>
</dbReference>
<reference evidence="1" key="1">
    <citation type="submission" date="2014-09" db="EMBL/GenBank/DDBJ databases">
        <authorList>
            <person name="Magalhaes I.L.F."/>
            <person name="Oliveira U."/>
            <person name="Santos F.R."/>
            <person name="Vidigal T.H.D.A."/>
            <person name="Brescovit A.D."/>
            <person name="Santos A.J."/>
        </authorList>
    </citation>
    <scope>NUCLEOTIDE SEQUENCE</scope>
    <source>
        <tissue evidence="1">Shoot tissue taken approximately 20 cm above the soil surface</tissue>
    </source>
</reference>
<organism evidence="1">
    <name type="scientific">Arundo donax</name>
    <name type="common">Giant reed</name>
    <name type="synonym">Donax arundinaceus</name>
    <dbReference type="NCBI Taxonomy" id="35708"/>
    <lineage>
        <taxon>Eukaryota</taxon>
        <taxon>Viridiplantae</taxon>
        <taxon>Streptophyta</taxon>
        <taxon>Embryophyta</taxon>
        <taxon>Tracheophyta</taxon>
        <taxon>Spermatophyta</taxon>
        <taxon>Magnoliopsida</taxon>
        <taxon>Liliopsida</taxon>
        <taxon>Poales</taxon>
        <taxon>Poaceae</taxon>
        <taxon>PACMAD clade</taxon>
        <taxon>Arundinoideae</taxon>
        <taxon>Arundineae</taxon>
        <taxon>Arundo</taxon>
    </lineage>
</organism>